<evidence type="ECO:0000256" key="7">
    <source>
        <dbReference type="ARBA" id="ARBA00023136"/>
    </source>
</evidence>
<dbReference type="PANTHER" id="PTHR21137:SF44">
    <property type="entry name" value="ODORANT RECEPTOR 13A-RELATED"/>
    <property type="match status" value="1"/>
</dbReference>
<evidence type="ECO:0000256" key="8">
    <source>
        <dbReference type="ARBA" id="ARBA00023170"/>
    </source>
</evidence>
<evidence type="ECO:0000256" key="10">
    <source>
        <dbReference type="ARBA" id="ARBA00038679"/>
    </source>
</evidence>
<feature type="transmembrane region" description="Helical" evidence="11">
    <location>
        <begin position="310"/>
        <end position="333"/>
    </location>
</feature>
<evidence type="ECO:0000256" key="4">
    <source>
        <dbReference type="ARBA" id="ARBA00022692"/>
    </source>
</evidence>
<keyword evidence="7 11" id="KW-0472">Membrane</keyword>
<comment type="similarity">
    <text evidence="11">Belongs to the insect chemoreceptor superfamily. Heteromeric odorant receptor channel (TC 1.A.69) family.</text>
</comment>
<comment type="subunit">
    <text evidence="10">Interacts with Orco. Complexes exist early in the endomembrane system in olfactory sensory neurons (OSNs), coupling these complexes to the conserved ciliary trafficking pathway.</text>
</comment>
<proteinExistence type="inferred from homology"/>
<dbReference type="GO" id="GO:0005549">
    <property type="term" value="F:odorant binding"/>
    <property type="evidence" value="ECO:0007669"/>
    <property type="project" value="InterPro"/>
</dbReference>
<dbReference type="Pfam" id="PF02949">
    <property type="entry name" value="7tm_6"/>
    <property type="match status" value="1"/>
</dbReference>
<organism evidence="12 13">
    <name type="scientific">Drosophila virilis</name>
    <name type="common">Fruit fly</name>
    <dbReference type="NCBI Taxonomy" id="7244"/>
    <lineage>
        <taxon>Eukaryota</taxon>
        <taxon>Metazoa</taxon>
        <taxon>Ecdysozoa</taxon>
        <taxon>Arthropoda</taxon>
        <taxon>Hexapoda</taxon>
        <taxon>Insecta</taxon>
        <taxon>Pterygota</taxon>
        <taxon>Neoptera</taxon>
        <taxon>Endopterygota</taxon>
        <taxon>Diptera</taxon>
        <taxon>Brachycera</taxon>
        <taxon>Muscomorpha</taxon>
        <taxon>Ephydroidea</taxon>
        <taxon>Drosophilidae</taxon>
        <taxon>Drosophila</taxon>
    </lineage>
</organism>
<dbReference type="FunCoup" id="B4M9D7">
    <property type="interactions" value="34"/>
</dbReference>
<keyword evidence="5 11" id="KW-0552">Olfaction</keyword>
<comment type="subcellular location">
    <subcellularLocation>
        <location evidence="1 11">Cell membrane</location>
        <topology evidence="1 11">Multi-pass membrane protein</topology>
    </subcellularLocation>
</comment>
<keyword evidence="8 11" id="KW-0675">Receptor</keyword>
<keyword evidence="2" id="KW-1003">Cell membrane</keyword>
<dbReference type="GO" id="GO:0007165">
    <property type="term" value="P:signal transduction"/>
    <property type="evidence" value="ECO:0007669"/>
    <property type="project" value="UniProtKB-KW"/>
</dbReference>
<dbReference type="GO" id="GO:0005886">
    <property type="term" value="C:plasma membrane"/>
    <property type="evidence" value="ECO:0007669"/>
    <property type="project" value="UniProtKB-SubCell"/>
</dbReference>
<dbReference type="EMBL" id="CH940654">
    <property type="protein sequence ID" value="EDW57813.1"/>
    <property type="molecule type" value="Genomic_DNA"/>
</dbReference>
<gene>
    <name evidence="12" type="primary">Dvir\GJ17936</name>
    <name evidence="12" type="ORF">Dvir_GJ17936</name>
</gene>
<keyword evidence="6 11" id="KW-1133">Transmembrane helix</keyword>
<reference evidence="12 13" key="1">
    <citation type="journal article" date="2007" name="Nature">
        <title>Evolution of genes and genomes on the Drosophila phylogeny.</title>
        <authorList>
            <consortium name="Drosophila 12 Genomes Consortium"/>
            <person name="Clark A.G."/>
            <person name="Eisen M.B."/>
            <person name="Smith D.R."/>
            <person name="Bergman C.M."/>
            <person name="Oliver B."/>
            <person name="Markow T.A."/>
            <person name="Kaufman T.C."/>
            <person name="Kellis M."/>
            <person name="Gelbart W."/>
            <person name="Iyer V.N."/>
            <person name="Pollard D.A."/>
            <person name="Sackton T.B."/>
            <person name="Larracuente A.M."/>
            <person name="Singh N.D."/>
            <person name="Abad J.P."/>
            <person name="Abt D.N."/>
            <person name="Adryan B."/>
            <person name="Aguade M."/>
            <person name="Akashi H."/>
            <person name="Anderson W.W."/>
            <person name="Aquadro C.F."/>
            <person name="Ardell D.H."/>
            <person name="Arguello R."/>
            <person name="Artieri C.G."/>
            <person name="Barbash D.A."/>
            <person name="Barker D."/>
            <person name="Barsanti P."/>
            <person name="Batterham P."/>
            <person name="Batzoglou S."/>
            <person name="Begun D."/>
            <person name="Bhutkar A."/>
            <person name="Blanco E."/>
            <person name="Bosak S.A."/>
            <person name="Bradley R.K."/>
            <person name="Brand A.D."/>
            <person name="Brent M.R."/>
            <person name="Brooks A.N."/>
            <person name="Brown R.H."/>
            <person name="Butlin R.K."/>
            <person name="Caggese C."/>
            <person name="Calvi B.R."/>
            <person name="Bernardo de Carvalho A."/>
            <person name="Caspi A."/>
            <person name="Castrezana S."/>
            <person name="Celniker S.E."/>
            <person name="Chang J.L."/>
            <person name="Chapple C."/>
            <person name="Chatterji S."/>
            <person name="Chinwalla A."/>
            <person name="Civetta A."/>
            <person name="Clifton S.W."/>
            <person name="Comeron J.M."/>
            <person name="Costello J.C."/>
            <person name="Coyne J.A."/>
            <person name="Daub J."/>
            <person name="David R.G."/>
            <person name="Delcher A.L."/>
            <person name="Delehaunty K."/>
            <person name="Do C.B."/>
            <person name="Ebling H."/>
            <person name="Edwards K."/>
            <person name="Eickbush T."/>
            <person name="Evans J.D."/>
            <person name="Filipski A."/>
            <person name="Findeiss S."/>
            <person name="Freyhult E."/>
            <person name="Fulton L."/>
            <person name="Fulton R."/>
            <person name="Garcia A.C."/>
            <person name="Gardiner A."/>
            <person name="Garfield D.A."/>
            <person name="Garvin B.E."/>
            <person name="Gibson G."/>
            <person name="Gilbert D."/>
            <person name="Gnerre S."/>
            <person name="Godfrey J."/>
            <person name="Good R."/>
            <person name="Gotea V."/>
            <person name="Gravely B."/>
            <person name="Greenberg A.J."/>
            <person name="Griffiths-Jones S."/>
            <person name="Gross S."/>
            <person name="Guigo R."/>
            <person name="Gustafson E.A."/>
            <person name="Haerty W."/>
            <person name="Hahn M.W."/>
            <person name="Halligan D.L."/>
            <person name="Halpern A.L."/>
            <person name="Halter G.M."/>
            <person name="Han M.V."/>
            <person name="Heger A."/>
            <person name="Hillier L."/>
            <person name="Hinrichs A.S."/>
            <person name="Holmes I."/>
            <person name="Hoskins R.A."/>
            <person name="Hubisz M.J."/>
            <person name="Hultmark D."/>
            <person name="Huntley M.A."/>
            <person name="Jaffe D.B."/>
            <person name="Jagadeeshan S."/>
            <person name="Jeck W.R."/>
            <person name="Johnson J."/>
            <person name="Jones C.D."/>
            <person name="Jordan W.C."/>
            <person name="Karpen G.H."/>
            <person name="Kataoka E."/>
            <person name="Keightley P.D."/>
            <person name="Kheradpour P."/>
            <person name="Kirkness E.F."/>
            <person name="Koerich L.B."/>
            <person name="Kristiansen K."/>
            <person name="Kudrna D."/>
            <person name="Kulathinal R.J."/>
            <person name="Kumar S."/>
            <person name="Kwok R."/>
            <person name="Lander E."/>
            <person name="Langley C.H."/>
            <person name="Lapoint R."/>
            <person name="Lazzaro B.P."/>
            <person name="Lee S.J."/>
            <person name="Levesque L."/>
            <person name="Li R."/>
            <person name="Lin C.F."/>
            <person name="Lin M.F."/>
            <person name="Lindblad-Toh K."/>
            <person name="Llopart A."/>
            <person name="Long M."/>
            <person name="Low L."/>
            <person name="Lozovsky E."/>
            <person name="Lu J."/>
            <person name="Luo M."/>
            <person name="Machado C.A."/>
            <person name="Makalowski W."/>
            <person name="Marzo M."/>
            <person name="Matsuda M."/>
            <person name="Matzkin L."/>
            <person name="McAllister B."/>
            <person name="McBride C.S."/>
            <person name="McKernan B."/>
            <person name="McKernan K."/>
            <person name="Mendez-Lago M."/>
            <person name="Minx P."/>
            <person name="Mollenhauer M.U."/>
            <person name="Montooth K."/>
            <person name="Mount S.M."/>
            <person name="Mu X."/>
            <person name="Myers E."/>
            <person name="Negre B."/>
            <person name="Newfeld S."/>
            <person name="Nielsen R."/>
            <person name="Noor M.A."/>
            <person name="O'Grady P."/>
            <person name="Pachter L."/>
            <person name="Papaceit M."/>
            <person name="Parisi M.J."/>
            <person name="Parisi M."/>
            <person name="Parts L."/>
            <person name="Pedersen J.S."/>
            <person name="Pesole G."/>
            <person name="Phillippy A.M."/>
            <person name="Ponting C.P."/>
            <person name="Pop M."/>
            <person name="Porcelli D."/>
            <person name="Powell J.R."/>
            <person name="Prohaska S."/>
            <person name="Pruitt K."/>
            <person name="Puig M."/>
            <person name="Quesneville H."/>
            <person name="Ram K.R."/>
            <person name="Rand D."/>
            <person name="Rasmussen M.D."/>
            <person name="Reed L.K."/>
            <person name="Reenan R."/>
            <person name="Reily A."/>
            <person name="Remington K.A."/>
            <person name="Rieger T.T."/>
            <person name="Ritchie M.G."/>
            <person name="Robin C."/>
            <person name="Rogers Y.H."/>
            <person name="Rohde C."/>
            <person name="Rozas J."/>
            <person name="Rubenfield M.J."/>
            <person name="Ruiz A."/>
            <person name="Russo S."/>
            <person name="Salzberg S.L."/>
            <person name="Sanchez-Gracia A."/>
            <person name="Saranga D.J."/>
            <person name="Sato H."/>
            <person name="Schaeffer S.W."/>
            <person name="Schatz M.C."/>
            <person name="Schlenke T."/>
            <person name="Schwartz R."/>
            <person name="Segarra C."/>
            <person name="Singh R.S."/>
            <person name="Sirot L."/>
            <person name="Sirota M."/>
            <person name="Sisneros N.B."/>
            <person name="Smith C.D."/>
            <person name="Smith T.F."/>
            <person name="Spieth J."/>
            <person name="Stage D.E."/>
            <person name="Stark A."/>
            <person name="Stephan W."/>
            <person name="Strausberg R.L."/>
            <person name="Strempel S."/>
            <person name="Sturgill D."/>
            <person name="Sutton G."/>
            <person name="Sutton G.G."/>
            <person name="Tao W."/>
            <person name="Teichmann S."/>
            <person name="Tobari Y.N."/>
            <person name="Tomimura Y."/>
            <person name="Tsolas J.M."/>
            <person name="Valente V.L."/>
            <person name="Venter E."/>
            <person name="Venter J.C."/>
            <person name="Vicario S."/>
            <person name="Vieira F.G."/>
            <person name="Vilella A.J."/>
            <person name="Villasante A."/>
            <person name="Walenz B."/>
            <person name="Wang J."/>
            <person name="Wasserman M."/>
            <person name="Watts T."/>
            <person name="Wilson D."/>
            <person name="Wilson R.K."/>
            <person name="Wing R.A."/>
            <person name="Wolfner M.F."/>
            <person name="Wong A."/>
            <person name="Wong G.K."/>
            <person name="Wu C.I."/>
            <person name="Wu G."/>
            <person name="Yamamoto D."/>
            <person name="Yang H.P."/>
            <person name="Yang S.P."/>
            <person name="Yorke J.A."/>
            <person name="Yoshida K."/>
            <person name="Zdobnov E."/>
            <person name="Zhang P."/>
            <person name="Zhang Y."/>
            <person name="Zimin A.V."/>
            <person name="Baldwin J."/>
            <person name="Abdouelleil A."/>
            <person name="Abdulkadir J."/>
            <person name="Abebe A."/>
            <person name="Abera B."/>
            <person name="Abreu J."/>
            <person name="Acer S.C."/>
            <person name="Aftuck L."/>
            <person name="Alexander A."/>
            <person name="An P."/>
            <person name="Anderson E."/>
            <person name="Anderson S."/>
            <person name="Arachi H."/>
            <person name="Azer M."/>
            <person name="Bachantsang P."/>
            <person name="Barry A."/>
            <person name="Bayul T."/>
            <person name="Berlin A."/>
            <person name="Bessette D."/>
            <person name="Bloom T."/>
            <person name="Blye J."/>
            <person name="Boguslavskiy L."/>
            <person name="Bonnet C."/>
            <person name="Boukhgalter B."/>
            <person name="Bourzgui I."/>
            <person name="Brown A."/>
            <person name="Cahill P."/>
            <person name="Channer S."/>
            <person name="Cheshatsang Y."/>
            <person name="Chuda L."/>
            <person name="Citroen M."/>
            <person name="Collymore A."/>
            <person name="Cooke P."/>
            <person name="Costello M."/>
            <person name="D'Aco K."/>
            <person name="Daza R."/>
            <person name="De Haan G."/>
            <person name="DeGray S."/>
            <person name="DeMaso C."/>
            <person name="Dhargay N."/>
            <person name="Dooley K."/>
            <person name="Dooley E."/>
            <person name="Doricent M."/>
            <person name="Dorje P."/>
            <person name="Dorjee K."/>
            <person name="Dupes A."/>
            <person name="Elong R."/>
            <person name="Falk J."/>
            <person name="Farina A."/>
            <person name="Faro S."/>
            <person name="Ferguson D."/>
            <person name="Fisher S."/>
            <person name="Foley C.D."/>
            <person name="Franke A."/>
            <person name="Friedrich D."/>
            <person name="Gadbois L."/>
            <person name="Gearin G."/>
            <person name="Gearin C.R."/>
            <person name="Giannoukos G."/>
            <person name="Goode T."/>
            <person name="Graham J."/>
            <person name="Grandbois E."/>
            <person name="Grewal S."/>
            <person name="Gyaltsen K."/>
            <person name="Hafez N."/>
            <person name="Hagos B."/>
            <person name="Hall J."/>
            <person name="Henson C."/>
            <person name="Hollinger A."/>
            <person name="Honan T."/>
            <person name="Huard M.D."/>
            <person name="Hughes L."/>
            <person name="Hurhula B."/>
            <person name="Husby M.E."/>
            <person name="Kamat A."/>
            <person name="Kanga B."/>
            <person name="Kashin S."/>
            <person name="Khazanovich D."/>
            <person name="Kisner P."/>
            <person name="Lance K."/>
            <person name="Lara M."/>
            <person name="Lee W."/>
            <person name="Lennon N."/>
            <person name="Letendre F."/>
            <person name="LeVine R."/>
            <person name="Lipovsky A."/>
            <person name="Liu X."/>
            <person name="Liu J."/>
            <person name="Liu S."/>
            <person name="Lokyitsang T."/>
            <person name="Lokyitsang Y."/>
            <person name="Lubonja R."/>
            <person name="Lui A."/>
            <person name="MacDonald P."/>
            <person name="Magnisalis V."/>
            <person name="Maru K."/>
            <person name="Matthews C."/>
            <person name="McCusker W."/>
            <person name="McDonough S."/>
            <person name="Mehta T."/>
            <person name="Meldrim J."/>
            <person name="Meneus L."/>
            <person name="Mihai O."/>
            <person name="Mihalev A."/>
            <person name="Mihova T."/>
            <person name="Mittelman R."/>
            <person name="Mlenga V."/>
            <person name="Montmayeur A."/>
            <person name="Mulrain L."/>
            <person name="Navidi A."/>
            <person name="Naylor J."/>
            <person name="Negash T."/>
            <person name="Nguyen T."/>
            <person name="Nguyen N."/>
            <person name="Nicol R."/>
            <person name="Norbu C."/>
            <person name="Norbu N."/>
            <person name="Novod N."/>
            <person name="O'Neill B."/>
            <person name="Osman S."/>
            <person name="Markiewicz E."/>
            <person name="Oyono O.L."/>
            <person name="Patti C."/>
            <person name="Phunkhang P."/>
            <person name="Pierre F."/>
            <person name="Priest M."/>
            <person name="Raghuraman S."/>
            <person name="Rege F."/>
            <person name="Reyes R."/>
            <person name="Rise C."/>
            <person name="Rogov P."/>
            <person name="Ross K."/>
            <person name="Ryan E."/>
            <person name="Settipalli S."/>
            <person name="Shea T."/>
            <person name="Sherpa N."/>
            <person name="Shi L."/>
            <person name="Shih D."/>
            <person name="Sparrow T."/>
            <person name="Spaulding J."/>
            <person name="Stalker J."/>
            <person name="Stange-Thomann N."/>
            <person name="Stavropoulos S."/>
            <person name="Stone C."/>
            <person name="Strader C."/>
            <person name="Tesfaye S."/>
            <person name="Thomson T."/>
            <person name="Thoulutsang Y."/>
            <person name="Thoulutsang D."/>
            <person name="Topham K."/>
            <person name="Topping I."/>
            <person name="Tsamla T."/>
            <person name="Vassiliev H."/>
            <person name="Vo A."/>
            <person name="Wangchuk T."/>
            <person name="Wangdi T."/>
            <person name="Weiand M."/>
            <person name="Wilkinson J."/>
            <person name="Wilson A."/>
            <person name="Yadav S."/>
            <person name="Young G."/>
            <person name="Yu Q."/>
            <person name="Zembek L."/>
            <person name="Zhong D."/>
            <person name="Zimmer A."/>
            <person name="Zwirko Z."/>
            <person name="Jaffe D.B."/>
            <person name="Alvarez P."/>
            <person name="Brockman W."/>
            <person name="Butler J."/>
            <person name="Chin C."/>
            <person name="Gnerre S."/>
            <person name="Grabherr M."/>
            <person name="Kleber M."/>
            <person name="Mauceli E."/>
            <person name="MacCallum I."/>
        </authorList>
    </citation>
    <scope>NUCLEOTIDE SEQUENCE [LARGE SCALE GENOMIC DNA]</scope>
    <source>
        <strain evidence="13">Tucson 15010-1051.87</strain>
    </source>
</reference>
<dbReference type="InterPro" id="IPR004117">
    <property type="entry name" value="7tm6_olfct_rcpt"/>
</dbReference>
<dbReference type="KEGG" id="dvi:6634229"/>
<evidence type="ECO:0000313" key="12">
    <source>
        <dbReference type="EMBL" id="EDW57813.1"/>
    </source>
</evidence>
<feature type="transmembrane region" description="Helical" evidence="11">
    <location>
        <begin position="72"/>
        <end position="90"/>
    </location>
</feature>
<sequence length="403" mass="47027">MPKAFATFNDFMSLPVFFYHTIGVDPYESPSSKAVPSRWLYVNFLFNVTNLNFNFLMEFMFVVLYFKDAENIVDVCMTICYLGFIIVSQLKTVSVWRQKAKLNDLVYELESIFPAPNRKEQDKYRAEYYLRRGQFFLRGFSGLYLFLVVTYSFYIYVRYAIQHWLLHLPDVEKAMPYFSISPWDWHDNWSFYVMYLLQVWGAYTATTGHISADLSIYAVNMQLVMHFDYLSKSLKEFQIQAGCVHNGFAKDLKALQDLILYHNKLLRLSDVMNSVFGMPLLLNFLTSSVMVCFVGFQMTLGLSADHTVKLALFLISATVEIYLICYFSGLLIVSSEGVTAAVYEMNWLHGDTRFKKMLIFIAQRAQKPVCLKATVFLDISMETMAMFLKMSYRLFCVIRTMYQ</sequence>
<keyword evidence="3 11" id="KW-0716">Sensory transduction</keyword>
<evidence type="ECO:0000313" key="13">
    <source>
        <dbReference type="Proteomes" id="UP000008792"/>
    </source>
</evidence>
<protein>
    <recommendedName>
        <fullName evidence="11">Odorant receptor</fullName>
    </recommendedName>
</protein>
<evidence type="ECO:0000256" key="3">
    <source>
        <dbReference type="ARBA" id="ARBA00022606"/>
    </source>
</evidence>
<name>B4M9D7_DROVI</name>
<accession>B4M9D7</accession>
<dbReference type="AlphaFoldDB" id="B4M9D7"/>
<dbReference type="OMA" id="VIMHYER"/>
<dbReference type="InParanoid" id="B4M9D7"/>
<keyword evidence="13" id="KW-1185">Reference proteome</keyword>
<keyword evidence="9 11" id="KW-0807">Transducer</keyword>
<evidence type="ECO:0000256" key="6">
    <source>
        <dbReference type="ARBA" id="ARBA00022989"/>
    </source>
</evidence>
<dbReference type="GO" id="GO:0004984">
    <property type="term" value="F:olfactory receptor activity"/>
    <property type="evidence" value="ECO:0007669"/>
    <property type="project" value="InterPro"/>
</dbReference>
<evidence type="ECO:0000256" key="5">
    <source>
        <dbReference type="ARBA" id="ARBA00022725"/>
    </source>
</evidence>
<dbReference type="OrthoDB" id="8185860at2759"/>
<dbReference type="PhylomeDB" id="B4M9D7"/>
<dbReference type="eggNOG" id="ENOG502SU5M">
    <property type="taxonomic scope" value="Eukaryota"/>
</dbReference>
<dbReference type="PANTHER" id="PTHR21137">
    <property type="entry name" value="ODORANT RECEPTOR"/>
    <property type="match status" value="1"/>
</dbReference>
<comment type="caution">
    <text evidence="11">Lacks conserved residue(s) required for the propagation of feature annotation.</text>
</comment>
<feature type="transmembrane region" description="Helical" evidence="11">
    <location>
        <begin position="275"/>
        <end position="298"/>
    </location>
</feature>
<dbReference type="HOGENOM" id="CLU_033399_0_0_1"/>
<keyword evidence="4 11" id="KW-0812">Transmembrane</keyword>
<feature type="transmembrane region" description="Helical" evidence="11">
    <location>
        <begin position="135"/>
        <end position="157"/>
    </location>
</feature>
<evidence type="ECO:0000256" key="11">
    <source>
        <dbReference type="RuleBase" id="RU351113"/>
    </source>
</evidence>
<dbReference type="Proteomes" id="UP000008792">
    <property type="component" value="Unassembled WGS sequence"/>
</dbReference>
<evidence type="ECO:0000256" key="9">
    <source>
        <dbReference type="ARBA" id="ARBA00023224"/>
    </source>
</evidence>
<evidence type="ECO:0000256" key="2">
    <source>
        <dbReference type="ARBA" id="ARBA00022475"/>
    </source>
</evidence>
<evidence type="ECO:0000256" key="1">
    <source>
        <dbReference type="ARBA" id="ARBA00004651"/>
    </source>
</evidence>
<feature type="transmembrane region" description="Helical" evidence="11">
    <location>
        <begin position="40"/>
        <end position="66"/>
    </location>
</feature>